<dbReference type="AlphaFoldDB" id="A0A8X8XNK0"/>
<name>A0A8X8XNK0_SALSN</name>
<evidence type="ECO:0000313" key="2">
    <source>
        <dbReference type="EMBL" id="KAG6415325.1"/>
    </source>
</evidence>
<protein>
    <submittedName>
        <fullName evidence="2">Uncharacterized protein</fullName>
    </submittedName>
</protein>
<proteinExistence type="predicted"/>
<dbReference type="EMBL" id="PNBA02000008">
    <property type="protein sequence ID" value="KAG6415325.1"/>
    <property type="molecule type" value="Genomic_DNA"/>
</dbReference>
<accession>A0A8X8XNK0</accession>
<dbReference type="Proteomes" id="UP000298416">
    <property type="component" value="Unassembled WGS sequence"/>
</dbReference>
<sequence>MPNKLGPFIILTLMIFHKKAPVKAQRPRVVKPTVAPPRRGASDPNPCVANFFSHSHSCHFSVALCIRHTNKPIHGEREMADKPSRGLVLYGDGLARFMSPAQTHLNSLASRALCGFLALPHSPQSENEDMRIVREFSELLDANEEYESTAVKGICEDTPQEKCAFPSVAERFMGMKAAIVTDNSSVKSFGGMVGFNVFSWNEISGNDGSSAESSHLASEVLKLLGFQEGKELDSGIFELIFAHIGASTKMNGVEGVDLVNRLVGDFLHKASPGSNISSRLHVSVIMSYGATLGDKDLELSVSNAGKKGDSELSHLFPRQSYMMKAGKPRENIRQHCPMLLAQYQHAVTRVDAVESFSFSDFLENGGNLVIPVDRFLHEVAFKLWKAPKYGA</sequence>
<organism evidence="2">
    <name type="scientific">Salvia splendens</name>
    <name type="common">Scarlet sage</name>
    <dbReference type="NCBI Taxonomy" id="180675"/>
    <lineage>
        <taxon>Eukaryota</taxon>
        <taxon>Viridiplantae</taxon>
        <taxon>Streptophyta</taxon>
        <taxon>Embryophyta</taxon>
        <taxon>Tracheophyta</taxon>
        <taxon>Spermatophyta</taxon>
        <taxon>Magnoliopsida</taxon>
        <taxon>eudicotyledons</taxon>
        <taxon>Gunneridae</taxon>
        <taxon>Pentapetalae</taxon>
        <taxon>asterids</taxon>
        <taxon>lamiids</taxon>
        <taxon>Lamiales</taxon>
        <taxon>Lamiaceae</taxon>
        <taxon>Nepetoideae</taxon>
        <taxon>Mentheae</taxon>
        <taxon>Salviinae</taxon>
        <taxon>Salvia</taxon>
        <taxon>Salvia subgen. Calosphace</taxon>
        <taxon>core Calosphace</taxon>
    </lineage>
</organism>
<keyword evidence="1" id="KW-0732">Signal</keyword>
<evidence type="ECO:0000313" key="3">
    <source>
        <dbReference type="Proteomes" id="UP000298416"/>
    </source>
</evidence>
<reference evidence="2" key="2">
    <citation type="submission" date="2020-08" db="EMBL/GenBank/DDBJ databases">
        <title>Plant Genome Project.</title>
        <authorList>
            <person name="Zhang R.-G."/>
        </authorList>
    </citation>
    <scope>NUCLEOTIDE SEQUENCE</scope>
    <source>
        <strain evidence="2">Huo1</strain>
        <tissue evidence="2">Leaf</tissue>
    </source>
</reference>
<feature type="chain" id="PRO_5036464651" evidence="1">
    <location>
        <begin position="25"/>
        <end position="391"/>
    </location>
</feature>
<dbReference type="PANTHER" id="PTHR35506">
    <property type="entry name" value="OS02G0135600 PROTEIN"/>
    <property type="match status" value="1"/>
</dbReference>
<evidence type="ECO:0000256" key="1">
    <source>
        <dbReference type="SAM" id="SignalP"/>
    </source>
</evidence>
<gene>
    <name evidence="2" type="ORF">SASPL_122733</name>
</gene>
<reference evidence="2" key="1">
    <citation type="submission" date="2018-01" db="EMBL/GenBank/DDBJ databases">
        <authorList>
            <person name="Mao J.F."/>
        </authorList>
    </citation>
    <scope>NUCLEOTIDE SEQUENCE</scope>
    <source>
        <strain evidence="2">Huo1</strain>
        <tissue evidence="2">Leaf</tissue>
    </source>
</reference>
<comment type="caution">
    <text evidence="2">The sequence shown here is derived from an EMBL/GenBank/DDBJ whole genome shotgun (WGS) entry which is preliminary data.</text>
</comment>
<feature type="signal peptide" evidence="1">
    <location>
        <begin position="1"/>
        <end position="24"/>
    </location>
</feature>
<dbReference type="PANTHER" id="PTHR35506:SF1">
    <property type="entry name" value="OS02G0135600 PROTEIN"/>
    <property type="match status" value="1"/>
</dbReference>
<keyword evidence="3" id="KW-1185">Reference proteome</keyword>